<accession>F0RRU7</accession>
<dbReference type="STRING" id="158189.SpiBuddy_2743"/>
<proteinExistence type="predicted"/>
<evidence type="ECO:0000313" key="1">
    <source>
        <dbReference type="EMBL" id="ADY14552.1"/>
    </source>
</evidence>
<dbReference type="EMBL" id="CP002541">
    <property type="protein sequence ID" value="ADY14552.1"/>
    <property type="molecule type" value="Genomic_DNA"/>
</dbReference>
<evidence type="ECO:0008006" key="3">
    <source>
        <dbReference type="Google" id="ProtNLM"/>
    </source>
</evidence>
<dbReference type="OrthoDB" id="371061at2"/>
<dbReference type="KEGG" id="sbu:SpiBuddy_2743"/>
<dbReference type="Proteomes" id="UP000008466">
    <property type="component" value="Chromosome"/>
</dbReference>
<keyword evidence="2" id="KW-1185">Reference proteome</keyword>
<name>F0RRU7_SPHGB</name>
<organism evidence="1 2">
    <name type="scientific">Sphaerochaeta globosa (strain ATCC BAA-1886 / DSM 22777 / Buddy)</name>
    <name type="common">Spirochaeta sp. (strain Buddy)</name>
    <dbReference type="NCBI Taxonomy" id="158189"/>
    <lineage>
        <taxon>Bacteria</taxon>
        <taxon>Pseudomonadati</taxon>
        <taxon>Spirochaetota</taxon>
        <taxon>Spirochaetia</taxon>
        <taxon>Spirochaetales</taxon>
        <taxon>Sphaerochaetaceae</taxon>
        <taxon>Sphaerochaeta</taxon>
    </lineage>
</organism>
<dbReference type="RefSeq" id="WP_013608396.1">
    <property type="nucleotide sequence ID" value="NC_015152.1"/>
</dbReference>
<gene>
    <name evidence="1" type="ordered locus">SpiBuddy_2743</name>
</gene>
<sequence length="179" mass="19289">MRKSNLLLIILLFVSALGSLGGASFSSVEGKLFNDKAFIFPDDLLEQGPVVVALTLSSSRKNGEEQQGLFIDWQKKLKAAFSPLRSVSIYHVSVIDGAPFFVRGAIRGGIAKEYGDILESSQGGVLFLSKSERWAADAAIPIDGQPTLVVLSENGSILGFIKGEYSEQRAEQLQTLLGL</sequence>
<reference evidence="2" key="1">
    <citation type="submission" date="2011-02" db="EMBL/GenBank/DDBJ databases">
        <title>Complete sequence of Spirochaeta sp. Buddy.</title>
        <authorList>
            <person name="Lucas S."/>
            <person name="Copeland A."/>
            <person name="Lapidus A."/>
            <person name="Cheng J.-F."/>
            <person name="Goodwin L."/>
            <person name="Pitluck S."/>
            <person name="Zeytun A."/>
            <person name="Detter J.C."/>
            <person name="Han C."/>
            <person name="Tapia R."/>
            <person name="Land M."/>
            <person name="Hauser L."/>
            <person name="Kyrpides N."/>
            <person name="Ivanova N."/>
            <person name="Mikhailova N."/>
            <person name="Pagani I."/>
            <person name="Ritalahti K.M."/>
            <person name="Loeffler F.E."/>
            <person name="Woyke T."/>
        </authorList>
    </citation>
    <scope>NUCLEOTIDE SEQUENCE [LARGE SCALE GENOMIC DNA]</scope>
    <source>
        <strain evidence="2">ATCC BAA-1886 / DSM 22777 / Buddy</strain>
    </source>
</reference>
<dbReference type="HOGENOM" id="CLU_1495293_0_0_12"/>
<evidence type="ECO:0000313" key="2">
    <source>
        <dbReference type="Proteomes" id="UP000008466"/>
    </source>
</evidence>
<dbReference type="AlphaFoldDB" id="F0RRU7"/>
<protein>
    <recommendedName>
        <fullName evidence="3">Thioredoxin domain-containing protein</fullName>
    </recommendedName>
</protein>
<dbReference type="eggNOG" id="ENOG50344R2">
    <property type="taxonomic scope" value="Bacteria"/>
</dbReference>